<evidence type="ECO:0000256" key="8">
    <source>
        <dbReference type="PIRSR" id="PIRSR602403-1"/>
    </source>
</evidence>
<evidence type="ECO:0000313" key="12">
    <source>
        <dbReference type="Proteomes" id="UP000655868"/>
    </source>
</evidence>
<evidence type="ECO:0000256" key="9">
    <source>
        <dbReference type="RuleBase" id="RU000461"/>
    </source>
</evidence>
<feature type="region of interest" description="Disordered" evidence="10">
    <location>
        <begin position="1"/>
        <end position="20"/>
    </location>
</feature>
<accession>A0A934NU78</accession>
<evidence type="ECO:0000256" key="1">
    <source>
        <dbReference type="ARBA" id="ARBA00001971"/>
    </source>
</evidence>
<dbReference type="GO" id="GO:0020037">
    <property type="term" value="F:heme binding"/>
    <property type="evidence" value="ECO:0007669"/>
    <property type="project" value="InterPro"/>
</dbReference>
<dbReference type="GO" id="GO:0016705">
    <property type="term" value="F:oxidoreductase activity, acting on paired donors, with incorporation or reduction of molecular oxygen"/>
    <property type="evidence" value="ECO:0007669"/>
    <property type="project" value="InterPro"/>
</dbReference>
<comment type="cofactor">
    <cofactor evidence="1 8">
        <name>heme</name>
        <dbReference type="ChEBI" id="CHEBI:30413"/>
    </cofactor>
</comment>
<comment type="caution">
    <text evidence="11">The sequence shown here is derived from an EMBL/GenBank/DDBJ whole genome shotgun (WGS) entry which is preliminary data.</text>
</comment>
<organism evidence="11 12">
    <name type="scientific">Antrihabitans stalagmiti</name>
    <dbReference type="NCBI Taxonomy" id="2799499"/>
    <lineage>
        <taxon>Bacteria</taxon>
        <taxon>Bacillati</taxon>
        <taxon>Actinomycetota</taxon>
        <taxon>Actinomycetes</taxon>
        <taxon>Mycobacteriales</taxon>
        <taxon>Nocardiaceae</taxon>
        <taxon>Antrihabitans</taxon>
    </lineage>
</organism>
<protein>
    <submittedName>
        <fullName evidence="11">Cytochrome P450</fullName>
    </submittedName>
</protein>
<keyword evidence="5 9" id="KW-0560">Oxidoreductase</keyword>
<dbReference type="CDD" id="cd11045">
    <property type="entry name" value="CYP136-like"/>
    <property type="match status" value="1"/>
</dbReference>
<keyword evidence="4 8" id="KW-0479">Metal-binding</keyword>
<keyword evidence="7 9" id="KW-0503">Monooxygenase</keyword>
<comment type="similarity">
    <text evidence="2 9">Belongs to the cytochrome P450 family.</text>
</comment>
<dbReference type="Proteomes" id="UP000655868">
    <property type="component" value="Unassembled WGS sequence"/>
</dbReference>
<keyword evidence="3 8" id="KW-0349">Heme</keyword>
<evidence type="ECO:0000256" key="3">
    <source>
        <dbReference type="ARBA" id="ARBA00022617"/>
    </source>
</evidence>
<reference evidence="11" key="1">
    <citation type="submission" date="2020-12" db="EMBL/GenBank/DDBJ databases">
        <title>Antrihabitans popcorni sp. nov. and Antrihabitans auranticaus sp. nov., isolated from a larva cave.</title>
        <authorList>
            <person name="Lee S.D."/>
            <person name="Kim I.S."/>
        </authorList>
    </citation>
    <scope>NUCLEOTIDE SEQUENCE</scope>
    <source>
        <strain evidence="11">YC3-6</strain>
    </source>
</reference>
<dbReference type="GO" id="GO:0004497">
    <property type="term" value="F:monooxygenase activity"/>
    <property type="evidence" value="ECO:0007669"/>
    <property type="project" value="UniProtKB-KW"/>
</dbReference>
<dbReference type="PRINTS" id="PR00385">
    <property type="entry name" value="P450"/>
</dbReference>
<sequence length="454" mass="51118">MVTPFLTSGPAHAPKDSGLQSISGNSGLPLIGESLDIFHRPLEWANRRYERYGPVSWTNALGREMVVLLGPDAWDVPMANRNKQFASGPAWDYLIGPFFPRGLMLLDADEHLFHKRIMIQAFTKTRLAGYLDAMNPTIDQGVSSWIESDTFQCYPAIKQVTLDIATRTFMGAALGPQADRINRAFIDCVRAGTAYVRFPVPGLRWSRGLRARKVLEEMLRAQLPAKRRGSGDDLFTALCHAESEDGHSFTDDDVINHMIFLLMAAHDTTTITMTAMMDYLARSPEWQSRCRAESVALGSSSVDFASQEQLTSLDLVMKESLRMLTPLPQMPRAALADTEVLGHFIPAGTQVMVNPQFIHYMPEYWPDPYRFDPGRFSPERREDKIHKHAWVPFGAGVHKCIGQYFGGMQVKAVMHQVLRQFEWSSEPGYKTPWDRTSLPSPKDGLRVKLTRLAT</sequence>
<evidence type="ECO:0000256" key="5">
    <source>
        <dbReference type="ARBA" id="ARBA00023002"/>
    </source>
</evidence>
<dbReference type="SUPFAM" id="SSF48264">
    <property type="entry name" value="Cytochrome P450"/>
    <property type="match status" value="1"/>
</dbReference>
<evidence type="ECO:0000256" key="10">
    <source>
        <dbReference type="SAM" id="MobiDB-lite"/>
    </source>
</evidence>
<gene>
    <name evidence="11" type="ORF">JGU71_21070</name>
</gene>
<evidence type="ECO:0000256" key="7">
    <source>
        <dbReference type="ARBA" id="ARBA00023033"/>
    </source>
</evidence>
<dbReference type="AlphaFoldDB" id="A0A934NU78"/>
<evidence type="ECO:0000313" key="11">
    <source>
        <dbReference type="EMBL" id="MBJ8341382.1"/>
    </source>
</evidence>
<dbReference type="PANTHER" id="PTHR24286:SF24">
    <property type="entry name" value="LANOSTEROL 14-ALPHA DEMETHYLASE"/>
    <property type="match status" value="1"/>
</dbReference>
<proteinExistence type="inferred from homology"/>
<dbReference type="GO" id="GO:0005506">
    <property type="term" value="F:iron ion binding"/>
    <property type="evidence" value="ECO:0007669"/>
    <property type="project" value="InterPro"/>
</dbReference>
<keyword evidence="6 8" id="KW-0408">Iron</keyword>
<dbReference type="RefSeq" id="WP_199706263.1">
    <property type="nucleotide sequence ID" value="NZ_JAEMNV010000007.1"/>
</dbReference>
<dbReference type="InterPro" id="IPR036396">
    <property type="entry name" value="Cyt_P450_sf"/>
</dbReference>
<dbReference type="GO" id="GO:0016125">
    <property type="term" value="P:sterol metabolic process"/>
    <property type="evidence" value="ECO:0007669"/>
    <property type="project" value="TreeGrafter"/>
</dbReference>
<dbReference type="PRINTS" id="PR00465">
    <property type="entry name" value="EP450IV"/>
</dbReference>
<feature type="binding site" description="axial binding residue" evidence="8">
    <location>
        <position position="400"/>
    </location>
    <ligand>
        <name>heme</name>
        <dbReference type="ChEBI" id="CHEBI:30413"/>
    </ligand>
    <ligandPart>
        <name>Fe</name>
        <dbReference type="ChEBI" id="CHEBI:18248"/>
    </ligandPart>
</feature>
<dbReference type="EMBL" id="JAEMNV010000007">
    <property type="protein sequence ID" value="MBJ8341382.1"/>
    <property type="molecule type" value="Genomic_DNA"/>
</dbReference>
<dbReference type="PROSITE" id="PS00086">
    <property type="entry name" value="CYTOCHROME_P450"/>
    <property type="match status" value="1"/>
</dbReference>
<dbReference type="InterPro" id="IPR001128">
    <property type="entry name" value="Cyt_P450"/>
</dbReference>
<evidence type="ECO:0000256" key="6">
    <source>
        <dbReference type="ARBA" id="ARBA00023004"/>
    </source>
</evidence>
<dbReference type="Gene3D" id="1.10.630.10">
    <property type="entry name" value="Cytochrome P450"/>
    <property type="match status" value="1"/>
</dbReference>
<name>A0A934NU78_9NOCA</name>
<dbReference type="InterPro" id="IPR017972">
    <property type="entry name" value="Cyt_P450_CS"/>
</dbReference>
<dbReference type="InterPro" id="IPR002403">
    <property type="entry name" value="Cyt_P450_E_grp-IV"/>
</dbReference>
<evidence type="ECO:0000256" key="4">
    <source>
        <dbReference type="ARBA" id="ARBA00022723"/>
    </source>
</evidence>
<keyword evidence="12" id="KW-1185">Reference proteome</keyword>
<dbReference type="PANTHER" id="PTHR24286">
    <property type="entry name" value="CYTOCHROME P450 26"/>
    <property type="match status" value="1"/>
</dbReference>
<dbReference type="Pfam" id="PF00067">
    <property type="entry name" value="p450"/>
    <property type="match status" value="1"/>
</dbReference>
<evidence type="ECO:0000256" key="2">
    <source>
        <dbReference type="ARBA" id="ARBA00010617"/>
    </source>
</evidence>